<evidence type="ECO:0000313" key="2">
    <source>
        <dbReference type="Proteomes" id="UP000006251"/>
    </source>
</evidence>
<dbReference type="Proteomes" id="UP000006251">
    <property type="component" value="Unassembled WGS sequence"/>
</dbReference>
<evidence type="ECO:0000313" key="1">
    <source>
        <dbReference type="EMBL" id="GAC27428.1"/>
    </source>
</evidence>
<reference evidence="2" key="1">
    <citation type="journal article" date="2014" name="Environ. Microbiol.">
        <title>Comparative genomics of the marine bacterial genus Glaciecola reveals the high degree of genomic diversity and genomic characteristic for cold adaptation.</title>
        <authorList>
            <person name="Qin Q.L."/>
            <person name="Xie B.B."/>
            <person name="Yu Y."/>
            <person name="Shu Y.L."/>
            <person name="Rong J.C."/>
            <person name="Zhang Y.J."/>
            <person name="Zhao D.L."/>
            <person name="Chen X.L."/>
            <person name="Zhang X.Y."/>
            <person name="Chen B."/>
            <person name="Zhou B.C."/>
            <person name="Zhang Y.Z."/>
        </authorList>
    </citation>
    <scope>NUCLEOTIDE SEQUENCE [LARGE SCALE GENOMIC DNA]</scope>
    <source>
        <strain evidence="2">ACAM 615</strain>
    </source>
</reference>
<keyword evidence="2" id="KW-1185">Reference proteome</keyword>
<accession>K6ZES4</accession>
<dbReference type="STRING" id="1121922.GCA_000428905_02328"/>
<proteinExistence type="predicted"/>
<organism evidence="1 2">
    <name type="scientific">Brumicola pallidula DSM 14239 = ACAM 615</name>
    <dbReference type="NCBI Taxonomy" id="1121922"/>
    <lineage>
        <taxon>Bacteria</taxon>
        <taxon>Pseudomonadati</taxon>
        <taxon>Pseudomonadota</taxon>
        <taxon>Gammaproteobacteria</taxon>
        <taxon>Alteromonadales</taxon>
        <taxon>Alteromonadaceae</taxon>
        <taxon>Brumicola</taxon>
    </lineage>
</organism>
<name>K6ZES4_9ALTE</name>
<dbReference type="AlphaFoldDB" id="K6ZES4"/>
<dbReference type="EMBL" id="BAEQ01000013">
    <property type="protein sequence ID" value="GAC27428.1"/>
    <property type="molecule type" value="Genomic_DNA"/>
</dbReference>
<gene>
    <name evidence="1" type="ORF">GPAL_0548</name>
</gene>
<comment type="caution">
    <text evidence="1">The sequence shown here is derived from an EMBL/GenBank/DDBJ whole genome shotgun (WGS) entry which is preliminary data.</text>
</comment>
<protein>
    <submittedName>
        <fullName evidence="1">Uncharacterized protein</fullName>
    </submittedName>
</protein>
<sequence>MNLYAYVGNDPVNHTDPTGEFTFISGGFGALVGGISAGVTQMVSDVVSGKGVSLDRTIGAVAGGVVSGAIIGMTGNVTAGLAAGSATTSATTQLLETGSIDGSKVVADTVMGTTIGKVLPNVKVPGLTSGNGSMSRVAQTQGSRLNNGTARSFSAKTVGKASIANVVGGVGVATTSNISNALGFPEGVNQVLENTGNCFPANPHC</sequence>